<evidence type="ECO:0000313" key="3">
    <source>
        <dbReference type="Proteomes" id="UP000245207"/>
    </source>
</evidence>
<name>A0A2U1NBH6_ARTAN</name>
<dbReference type="AlphaFoldDB" id="A0A2U1NBH6"/>
<dbReference type="InterPro" id="IPR011009">
    <property type="entry name" value="Kinase-like_dom_sf"/>
</dbReference>
<organism evidence="2 3">
    <name type="scientific">Artemisia annua</name>
    <name type="common">Sweet wormwood</name>
    <dbReference type="NCBI Taxonomy" id="35608"/>
    <lineage>
        <taxon>Eukaryota</taxon>
        <taxon>Viridiplantae</taxon>
        <taxon>Streptophyta</taxon>
        <taxon>Embryophyta</taxon>
        <taxon>Tracheophyta</taxon>
        <taxon>Spermatophyta</taxon>
        <taxon>Magnoliopsida</taxon>
        <taxon>eudicotyledons</taxon>
        <taxon>Gunneridae</taxon>
        <taxon>Pentapetalae</taxon>
        <taxon>asterids</taxon>
        <taxon>campanulids</taxon>
        <taxon>Asterales</taxon>
        <taxon>Asteraceae</taxon>
        <taxon>Asteroideae</taxon>
        <taxon>Anthemideae</taxon>
        <taxon>Artemisiinae</taxon>
        <taxon>Artemisia</taxon>
    </lineage>
</organism>
<keyword evidence="2" id="KW-0418">Kinase</keyword>
<evidence type="ECO:0000256" key="1">
    <source>
        <dbReference type="SAM" id="Phobius"/>
    </source>
</evidence>
<comment type="caution">
    <text evidence="2">The sequence shown here is derived from an EMBL/GenBank/DDBJ whole genome shotgun (WGS) entry which is preliminary data.</text>
</comment>
<keyword evidence="1" id="KW-0472">Membrane</keyword>
<dbReference type="GO" id="GO:0016301">
    <property type="term" value="F:kinase activity"/>
    <property type="evidence" value="ECO:0007669"/>
    <property type="project" value="UniProtKB-KW"/>
</dbReference>
<dbReference type="STRING" id="35608.A0A2U1NBH6"/>
<feature type="transmembrane region" description="Helical" evidence="1">
    <location>
        <begin position="18"/>
        <end position="40"/>
    </location>
</feature>
<dbReference type="GO" id="GO:0007229">
    <property type="term" value="P:integrin-mediated signaling pathway"/>
    <property type="evidence" value="ECO:0007669"/>
    <property type="project" value="UniProtKB-KW"/>
</dbReference>
<keyword evidence="3" id="KW-1185">Reference proteome</keyword>
<evidence type="ECO:0000313" key="2">
    <source>
        <dbReference type="EMBL" id="PWA70851.1"/>
    </source>
</evidence>
<dbReference type="Gene3D" id="1.10.510.10">
    <property type="entry name" value="Transferase(Phosphotransferase) domain 1"/>
    <property type="match status" value="1"/>
</dbReference>
<proteinExistence type="predicted"/>
<dbReference type="Proteomes" id="UP000245207">
    <property type="component" value="Unassembled WGS sequence"/>
</dbReference>
<protein>
    <submittedName>
        <fullName evidence="2">Integrin-linked protein kinase family</fullName>
    </submittedName>
</protein>
<accession>A0A2U1NBH6</accession>
<keyword evidence="2" id="KW-0401">Integrin</keyword>
<dbReference type="OrthoDB" id="4062651at2759"/>
<keyword evidence="1" id="KW-0812">Transmembrane</keyword>
<keyword evidence="2" id="KW-0808">Transferase</keyword>
<sequence length="151" mass="17024">MADLIQKELLSFGSPEEVLLVTSVTCLLLVIVIKVIFVYFKEDRSNKANSSSKVCHGYSKILSLGIYDVFGNSSEVCFCTILKVSKRVKQGRNMSYHDTTWTYVAPEVFRSEDYDNTVDGFSFALILQEELELCNKEWECIVASQGGNLLL</sequence>
<reference evidence="2 3" key="1">
    <citation type="journal article" date="2018" name="Mol. Plant">
        <title>The genome of Artemisia annua provides insight into the evolution of Asteraceae family and artemisinin biosynthesis.</title>
        <authorList>
            <person name="Shen Q."/>
            <person name="Zhang L."/>
            <person name="Liao Z."/>
            <person name="Wang S."/>
            <person name="Yan T."/>
            <person name="Shi P."/>
            <person name="Liu M."/>
            <person name="Fu X."/>
            <person name="Pan Q."/>
            <person name="Wang Y."/>
            <person name="Lv Z."/>
            <person name="Lu X."/>
            <person name="Zhang F."/>
            <person name="Jiang W."/>
            <person name="Ma Y."/>
            <person name="Chen M."/>
            <person name="Hao X."/>
            <person name="Li L."/>
            <person name="Tang Y."/>
            <person name="Lv G."/>
            <person name="Zhou Y."/>
            <person name="Sun X."/>
            <person name="Brodelius P.E."/>
            <person name="Rose J.K.C."/>
            <person name="Tang K."/>
        </authorList>
    </citation>
    <scope>NUCLEOTIDE SEQUENCE [LARGE SCALE GENOMIC DNA]</scope>
    <source>
        <strain evidence="3">cv. Huhao1</strain>
        <tissue evidence="2">Leaf</tissue>
    </source>
</reference>
<dbReference type="EMBL" id="PKPP01003171">
    <property type="protein sequence ID" value="PWA70851.1"/>
    <property type="molecule type" value="Genomic_DNA"/>
</dbReference>
<dbReference type="SUPFAM" id="SSF56112">
    <property type="entry name" value="Protein kinase-like (PK-like)"/>
    <property type="match status" value="1"/>
</dbReference>
<gene>
    <name evidence="2" type="ORF">CTI12_AA285850</name>
</gene>
<keyword evidence="1" id="KW-1133">Transmembrane helix</keyword>